<dbReference type="SUPFAM" id="SSF54695">
    <property type="entry name" value="POZ domain"/>
    <property type="match status" value="1"/>
</dbReference>
<dbReference type="Gene3D" id="3.30.710.10">
    <property type="entry name" value="Potassium Channel Kv1.1, Chain A"/>
    <property type="match status" value="1"/>
</dbReference>
<protein>
    <recommendedName>
        <fullName evidence="1">BTB domain-containing protein</fullName>
    </recommendedName>
</protein>
<keyword evidence="3" id="KW-1185">Reference proteome</keyword>
<dbReference type="InterPro" id="IPR011333">
    <property type="entry name" value="SKP1/BTB/POZ_sf"/>
</dbReference>
<dbReference type="PANTHER" id="PTHR47843">
    <property type="entry name" value="BTB DOMAIN-CONTAINING PROTEIN-RELATED"/>
    <property type="match status" value="1"/>
</dbReference>
<reference evidence="2" key="1">
    <citation type="journal article" date="2020" name="Stud. Mycol.">
        <title>101 Dothideomycetes genomes: a test case for predicting lifestyles and emergence of pathogens.</title>
        <authorList>
            <person name="Haridas S."/>
            <person name="Albert R."/>
            <person name="Binder M."/>
            <person name="Bloem J."/>
            <person name="Labutti K."/>
            <person name="Salamov A."/>
            <person name="Andreopoulos B."/>
            <person name="Baker S."/>
            <person name="Barry K."/>
            <person name="Bills G."/>
            <person name="Bluhm B."/>
            <person name="Cannon C."/>
            <person name="Castanera R."/>
            <person name="Culley D."/>
            <person name="Daum C."/>
            <person name="Ezra D."/>
            <person name="Gonzalez J."/>
            <person name="Henrissat B."/>
            <person name="Kuo A."/>
            <person name="Liang C."/>
            <person name="Lipzen A."/>
            <person name="Lutzoni F."/>
            <person name="Magnuson J."/>
            <person name="Mondo S."/>
            <person name="Nolan M."/>
            <person name="Ohm R."/>
            <person name="Pangilinan J."/>
            <person name="Park H.-J."/>
            <person name="Ramirez L."/>
            <person name="Alfaro M."/>
            <person name="Sun H."/>
            <person name="Tritt A."/>
            <person name="Yoshinaga Y."/>
            <person name="Zwiers L.-H."/>
            <person name="Turgeon B."/>
            <person name="Goodwin S."/>
            <person name="Spatafora J."/>
            <person name="Crous P."/>
            <person name="Grigoriev I."/>
        </authorList>
    </citation>
    <scope>NUCLEOTIDE SEQUENCE</scope>
    <source>
        <strain evidence="2">ATCC 36951</strain>
    </source>
</reference>
<dbReference type="EMBL" id="ML993580">
    <property type="protein sequence ID" value="KAF2172789.1"/>
    <property type="molecule type" value="Genomic_DNA"/>
</dbReference>
<evidence type="ECO:0000313" key="3">
    <source>
        <dbReference type="Proteomes" id="UP000799537"/>
    </source>
</evidence>
<dbReference type="PANTHER" id="PTHR47843:SF2">
    <property type="entry name" value="BTB DOMAIN-CONTAINING PROTEIN"/>
    <property type="match status" value="1"/>
</dbReference>
<dbReference type="AlphaFoldDB" id="A0A6A6D3S9"/>
<organism evidence="2 3">
    <name type="scientific">Zasmidium cellare ATCC 36951</name>
    <dbReference type="NCBI Taxonomy" id="1080233"/>
    <lineage>
        <taxon>Eukaryota</taxon>
        <taxon>Fungi</taxon>
        <taxon>Dikarya</taxon>
        <taxon>Ascomycota</taxon>
        <taxon>Pezizomycotina</taxon>
        <taxon>Dothideomycetes</taxon>
        <taxon>Dothideomycetidae</taxon>
        <taxon>Mycosphaerellales</taxon>
        <taxon>Mycosphaerellaceae</taxon>
        <taxon>Zasmidium</taxon>
    </lineage>
</organism>
<dbReference type="CDD" id="cd18186">
    <property type="entry name" value="BTB_POZ_ZBTB_KLHL-like"/>
    <property type="match status" value="1"/>
</dbReference>
<dbReference type="PROSITE" id="PS50097">
    <property type="entry name" value="BTB"/>
    <property type="match status" value="1"/>
</dbReference>
<dbReference type="RefSeq" id="XP_033673678.1">
    <property type="nucleotide sequence ID" value="XM_033803752.1"/>
</dbReference>
<dbReference type="InterPro" id="IPR000210">
    <property type="entry name" value="BTB/POZ_dom"/>
</dbReference>
<dbReference type="Pfam" id="PF00651">
    <property type="entry name" value="BTB"/>
    <property type="match status" value="1"/>
</dbReference>
<dbReference type="OrthoDB" id="1022638at2759"/>
<sequence>MTNKAQNPSTKQEITAHLEHLSNLSLEAVNNRDFSPTSPGWNFMAPSFTCNILYDVNNVYGDTTNTSQRLLDLDEHLARFKRMTTEYPEWRLKLLSQNIEVDVGKGRAEIFHVLEITGHPPGLVTQTVLAMEFDFRDNVTVLVGPSDSERSFSIHKEVLCARSKFFRAALSSGFQEEKEMLWAYSGRVVALSPEDLAKDDSGSSTRLVYAELYILADYLEDTQLCNTALSLMIKSFVKYRQGPSPKLVRRVWESTRENSKIRQLILDRYVARADEERLRAFCDALPAEFFVDLAIEFARVKPGVAAADELAKAGKYKYHEHGDGVPPCS</sequence>
<gene>
    <name evidence="2" type="ORF">M409DRAFT_16750</name>
</gene>
<accession>A0A6A6D3S9</accession>
<evidence type="ECO:0000313" key="2">
    <source>
        <dbReference type="EMBL" id="KAF2172789.1"/>
    </source>
</evidence>
<proteinExistence type="predicted"/>
<name>A0A6A6D3S9_ZASCE</name>
<feature type="domain" description="BTB" evidence="1">
    <location>
        <begin position="137"/>
        <end position="213"/>
    </location>
</feature>
<dbReference type="GeneID" id="54557024"/>
<dbReference type="Proteomes" id="UP000799537">
    <property type="component" value="Unassembled WGS sequence"/>
</dbReference>
<evidence type="ECO:0000259" key="1">
    <source>
        <dbReference type="PROSITE" id="PS50097"/>
    </source>
</evidence>